<gene>
    <name evidence="1" type="ORF">KFL01_28750</name>
</gene>
<proteinExistence type="predicted"/>
<dbReference type="EMBL" id="BJZR01000134">
    <property type="protein sequence ID" value="GEO93569.1"/>
    <property type="molecule type" value="Genomic_DNA"/>
</dbReference>
<name>A0ABQ0XCF7_9MICC</name>
<evidence type="ECO:0008006" key="3">
    <source>
        <dbReference type="Google" id="ProtNLM"/>
    </source>
</evidence>
<dbReference type="Proteomes" id="UP000321155">
    <property type="component" value="Unassembled WGS sequence"/>
</dbReference>
<accession>A0ABQ0XCF7</accession>
<organism evidence="1 2">
    <name type="scientific">Kocuria flava</name>
    <dbReference type="NCBI Taxonomy" id="446860"/>
    <lineage>
        <taxon>Bacteria</taxon>
        <taxon>Bacillati</taxon>
        <taxon>Actinomycetota</taxon>
        <taxon>Actinomycetes</taxon>
        <taxon>Micrococcales</taxon>
        <taxon>Micrococcaceae</taxon>
        <taxon>Kocuria</taxon>
    </lineage>
</organism>
<evidence type="ECO:0000313" key="2">
    <source>
        <dbReference type="Proteomes" id="UP000321155"/>
    </source>
</evidence>
<protein>
    <recommendedName>
        <fullName evidence="3">DUF3800 domain-containing protein</fullName>
    </recommendedName>
</protein>
<evidence type="ECO:0000313" key="1">
    <source>
        <dbReference type="EMBL" id="GEO93569.1"/>
    </source>
</evidence>
<sequence>MPTTAEDFALHAWGDESYREDPGADPLYLLGAVVADPTMCEDLRDQLRTVQREAVEDLQERYAKAKTPANSRTLQKARRKLHWHDIKDDRKGSAVELIASFDMLHVIVVAAPVAPKKQERARRLCLEQLSWRLDGIGVSCLFLESRSEGQNQRDRNLVESLRGRQAFPPGLRLEHVHPSDEPMVWVPDQVLGAVGAEERGDRQYVERIGLIDRVPIDL</sequence>
<dbReference type="RefSeq" id="WP_147050694.1">
    <property type="nucleotide sequence ID" value="NZ_BJZR01000134.1"/>
</dbReference>
<comment type="caution">
    <text evidence="1">The sequence shown here is derived from an EMBL/GenBank/DDBJ whole genome shotgun (WGS) entry which is preliminary data.</text>
</comment>
<keyword evidence="2" id="KW-1185">Reference proteome</keyword>
<reference evidence="1 2" key="1">
    <citation type="submission" date="2019-07" db="EMBL/GenBank/DDBJ databases">
        <title>Whole genome shotgun sequence of Kocuria flava NBRC 107626.</title>
        <authorList>
            <person name="Hosoyama A."/>
            <person name="Uohara A."/>
            <person name="Ohji S."/>
            <person name="Ichikawa N."/>
        </authorList>
    </citation>
    <scope>NUCLEOTIDE SEQUENCE [LARGE SCALE GENOMIC DNA]</scope>
    <source>
        <strain evidence="1 2">NBRC 107626</strain>
    </source>
</reference>